<dbReference type="AlphaFoldDB" id="A0AA35J4W2"/>
<evidence type="ECO:0000313" key="5">
    <source>
        <dbReference type="Proteomes" id="UP001162090"/>
    </source>
</evidence>
<dbReference type="Pfam" id="PF16796">
    <property type="entry name" value="Microtub_bd"/>
    <property type="match status" value="1"/>
</dbReference>
<evidence type="ECO:0000256" key="1">
    <source>
        <dbReference type="SAM" id="Coils"/>
    </source>
</evidence>
<feature type="domain" description="Spindle pole body-associated protein Vik1/Cik1 microtubule binding" evidence="3">
    <location>
        <begin position="358"/>
        <end position="454"/>
    </location>
</feature>
<evidence type="ECO:0000256" key="2">
    <source>
        <dbReference type="SAM" id="MobiDB-lite"/>
    </source>
</evidence>
<feature type="region of interest" description="Disordered" evidence="2">
    <location>
        <begin position="1"/>
        <end position="29"/>
    </location>
</feature>
<keyword evidence="1" id="KW-0175">Coiled coil</keyword>
<accession>A0AA35J4W2</accession>
<evidence type="ECO:0000259" key="3">
    <source>
        <dbReference type="Pfam" id="PF16796"/>
    </source>
</evidence>
<feature type="coiled-coil region" evidence="1">
    <location>
        <begin position="81"/>
        <end position="151"/>
    </location>
</feature>
<gene>
    <name evidence="4" type="primary">SUVC13G3300</name>
    <name evidence="4" type="ORF">SUVC_13G3300</name>
</gene>
<dbReference type="Proteomes" id="UP001162090">
    <property type="component" value="Chromosome 13"/>
</dbReference>
<dbReference type="EMBL" id="OX365924">
    <property type="protein sequence ID" value="CAI4048863.1"/>
    <property type="molecule type" value="Genomic_DNA"/>
</dbReference>
<feature type="coiled-coil region" evidence="1">
    <location>
        <begin position="205"/>
        <end position="321"/>
    </location>
</feature>
<dbReference type="GO" id="GO:0008017">
    <property type="term" value="F:microtubule binding"/>
    <property type="evidence" value="ECO:0007669"/>
    <property type="project" value="InterPro"/>
</dbReference>
<evidence type="ECO:0000313" key="4">
    <source>
        <dbReference type="EMBL" id="CAI4048863.1"/>
    </source>
</evidence>
<reference evidence="4" key="1">
    <citation type="submission" date="2022-10" db="EMBL/GenBank/DDBJ databases">
        <authorList>
            <person name="Byrne P K."/>
        </authorList>
    </citation>
    <scope>NUCLEOTIDE SEQUENCE</scope>
    <source>
        <strain evidence="4">CBS7001</strain>
    </source>
</reference>
<name>A0AA35J4W2_SACUV</name>
<dbReference type="InterPro" id="IPR031852">
    <property type="entry name" value="Vik1/Cik1_MT-bd"/>
</dbReference>
<protein>
    <recommendedName>
        <fullName evidence="3">Spindle pole body-associated protein Vik1/Cik1 microtubule binding domain-containing protein</fullName>
    </recommendedName>
</protein>
<organism evidence="4 5">
    <name type="scientific">Saccharomyces uvarum</name>
    <name type="common">Yeast</name>
    <name type="synonym">Saccharomyces bayanus var. uvarum</name>
    <dbReference type="NCBI Taxonomy" id="230603"/>
    <lineage>
        <taxon>Eukaryota</taxon>
        <taxon>Fungi</taxon>
        <taxon>Dikarya</taxon>
        <taxon>Ascomycota</taxon>
        <taxon>Saccharomycotina</taxon>
        <taxon>Saccharomycetes</taxon>
        <taxon>Saccharomycetales</taxon>
        <taxon>Saccharomycetaceae</taxon>
        <taxon>Saccharomyces</taxon>
    </lineage>
</organism>
<proteinExistence type="predicted"/>
<sequence>MNNSRIPKLSFHSGPNGTIRDFSKTKRQKVQKRDMDTVLAPNNNKLNILQGSGLGIRRSFTDDSSVMQKKKLTFGGDPKVIERVKNNERRVRKDIDSLLNAISEIEKESVRVHSRELPTIASELDAKVRACKELQNEINRLSTEMDLKDNQCDLQRKNIELSSKNIVSMHAVTVQEFENDLEEEISNAKREWTYKLMEVENLKPDEKLTDEMRQLKTEFEEISREWFILQNENEKKCKEYENELHKEFELYKESKNDAKLELDEEQERLLRELEKLQNTHDKLQENVKECVDEFNGFEQRIKDAETNLHEMEHAVAPLRKELLLTSHSLTQALDRKRQIEGKANIWKKKYDNELDKVQQEQFTRQNLATSIEQIKGYARCFAYANEREMPDEFHINYVDQSICQDGGHKRVEVFDRIILEEIHKDHKRLFNECAPFLKKYISKLVNCSIVVVSQQIAAPIKITFLEQLFKQYGEAYNMTLRTVRFDGNTEGGEGESDDVELNDLSSIKDLSQDEECMCILTLDTRLKNHEESHSMNIYIGNMTALQLSQRLGEPPSALSQVLTKTKQCFVFKINASENIEKTLALAGNLKRTIRLPQLD</sequence>
<dbReference type="Gene3D" id="3.40.850.20">
    <property type="match status" value="1"/>
</dbReference>